<reference evidence="3" key="1">
    <citation type="journal article" date="2019" name="Plant Biotechnol. J.">
        <title>Genome sequencing of the Australian wild diploid species Gossypium australe highlights disease resistance and delayed gland morphogenesis.</title>
        <authorList>
            <person name="Cai Y."/>
            <person name="Cai X."/>
            <person name="Wang Q."/>
            <person name="Wang P."/>
            <person name="Zhang Y."/>
            <person name="Cai C."/>
            <person name="Xu Y."/>
            <person name="Wang K."/>
            <person name="Zhou Z."/>
            <person name="Wang C."/>
            <person name="Geng S."/>
            <person name="Li B."/>
            <person name="Dong Q."/>
            <person name="Hou Y."/>
            <person name="Wang H."/>
            <person name="Ai P."/>
            <person name="Liu Z."/>
            <person name="Yi F."/>
            <person name="Sun M."/>
            <person name="An G."/>
            <person name="Cheng J."/>
            <person name="Zhang Y."/>
            <person name="Shi Q."/>
            <person name="Xie Y."/>
            <person name="Shi X."/>
            <person name="Chang Y."/>
            <person name="Huang F."/>
            <person name="Chen Y."/>
            <person name="Hong S."/>
            <person name="Mi L."/>
            <person name="Sun Q."/>
            <person name="Zhang L."/>
            <person name="Zhou B."/>
            <person name="Peng R."/>
            <person name="Zhang X."/>
            <person name="Liu F."/>
        </authorList>
    </citation>
    <scope>NUCLEOTIDE SEQUENCE [LARGE SCALE GENOMIC DNA]</scope>
    <source>
        <strain evidence="3">cv. PA1801</strain>
    </source>
</reference>
<gene>
    <name evidence="2" type="ORF">EPI10_029063</name>
</gene>
<name>A0A5B6V0C6_9ROSI</name>
<dbReference type="Proteomes" id="UP000325315">
    <property type="component" value="Unassembled WGS sequence"/>
</dbReference>
<feature type="region of interest" description="Disordered" evidence="1">
    <location>
        <begin position="1"/>
        <end position="30"/>
    </location>
</feature>
<keyword evidence="3" id="KW-1185">Reference proteome</keyword>
<accession>A0A5B6V0C6</accession>
<evidence type="ECO:0000256" key="1">
    <source>
        <dbReference type="SAM" id="MobiDB-lite"/>
    </source>
</evidence>
<evidence type="ECO:0000313" key="3">
    <source>
        <dbReference type="Proteomes" id="UP000325315"/>
    </source>
</evidence>
<evidence type="ECO:0000313" key="2">
    <source>
        <dbReference type="EMBL" id="KAA3462590.1"/>
    </source>
</evidence>
<comment type="caution">
    <text evidence="2">The sequence shown here is derived from an EMBL/GenBank/DDBJ whole genome shotgun (WGS) entry which is preliminary data.</text>
</comment>
<feature type="compositionally biased region" description="Basic and acidic residues" evidence="1">
    <location>
        <begin position="13"/>
        <end position="26"/>
    </location>
</feature>
<dbReference type="SUPFAM" id="SSF144000">
    <property type="entry name" value="Oxysterol-binding protein-like"/>
    <property type="match status" value="1"/>
</dbReference>
<dbReference type="EMBL" id="SMMG02000009">
    <property type="protein sequence ID" value="KAA3462590.1"/>
    <property type="molecule type" value="Genomic_DNA"/>
</dbReference>
<sequence length="114" mass="13681">MDKQDHFGLGYKPDARQKKKELEKKQERRRARLSREEVKWEPMTFPHISRTFVSRGTIYPERKINWGKMLRNLNINAIFEEGIWEENLSGICPYVPKSVLNNWTAEEILVSRYQ</sequence>
<dbReference type="InterPro" id="IPR037239">
    <property type="entry name" value="OSBP_sf"/>
</dbReference>
<proteinExistence type="predicted"/>
<dbReference type="AlphaFoldDB" id="A0A5B6V0C6"/>
<protein>
    <submittedName>
        <fullName evidence="2">Cytochrome P450 CYP749A22-like protein</fullName>
    </submittedName>
</protein>
<organism evidence="2 3">
    <name type="scientific">Gossypium australe</name>
    <dbReference type="NCBI Taxonomy" id="47621"/>
    <lineage>
        <taxon>Eukaryota</taxon>
        <taxon>Viridiplantae</taxon>
        <taxon>Streptophyta</taxon>
        <taxon>Embryophyta</taxon>
        <taxon>Tracheophyta</taxon>
        <taxon>Spermatophyta</taxon>
        <taxon>Magnoliopsida</taxon>
        <taxon>eudicotyledons</taxon>
        <taxon>Gunneridae</taxon>
        <taxon>Pentapetalae</taxon>
        <taxon>rosids</taxon>
        <taxon>malvids</taxon>
        <taxon>Malvales</taxon>
        <taxon>Malvaceae</taxon>
        <taxon>Malvoideae</taxon>
        <taxon>Gossypium</taxon>
    </lineage>
</organism>